<feature type="region of interest" description="Disordered" evidence="1">
    <location>
        <begin position="1"/>
        <end position="109"/>
    </location>
</feature>
<feature type="compositionally biased region" description="Gly residues" evidence="1">
    <location>
        <begin position="50"/>
        <end position="61"/>
    </location>
</feature>
<evidence type="ECO:0000256" key="1">
    <source>
        <dbReference type="SAM" id="MobiDB-lite"/>
    </source>
</evidence>
<reference evidence="2 3" key="1">
    <citation type="submission" date="2019-10" db="EMBL/GenBank/DDBJ databases">
        <title>Whole genome shotgun sequence of Acrocarpospora macrocephala NBRC 16266.</title>
        <authorList>
            <person name="Ichikawa N."/>
            <person name="Kimura A."/>
            <person name="Kitahashi Y."/>
            <person name="Komaki H."/>
            <person name="Oguchi A."/>
        </authorList>
    </citation>
    <scope>NUCLEOTIDE SEQUENCE [LARGE SCALE GENOMIC DNA]</scope>
    <source>
        <strain evidence="2 3">NBRC 16266</strain>
    </source>
</reference>
<dbReference type="AlphaFoldDB" id="A0A5M3XAN3"/>
<proteinExistence type="predicted"/>
<feature type="compositionally biased region" description="Basic and acidic residues" evidence="1">
    <location>
        <begin position="76"/>
        <end position="91"/>
    </location>
</feature>
<evidence type="ECO:0000313" key="2">
    <source>
        <dbReference type="EMBL" id="GES15138.1"/>
    </source>
</evidence>
<name>A0A5M3XAN3_9ACTN</name>
<protein>
    <submittedName>
        <fullName evidence="2">Uncharacterized protein</fullName>
    </submittedName>
</protein>
<dbReference type="EMBL" id="BLAE01000070">
    <property type="protein sequence ID" value="GES15138.1"/>
    <property type="molecule type" value="Genomic_DNA"/>
</dbReference>
<accession>A0A5M3XAN3</accession>
<evidence type="ECO:0000313" key="3">
    <source>
        <dbReference type="Proteomes" id="UP000331127"/>
    </source>
</evidence>
<comment type="caution">
    <text evidence="2">The sequence shown here is derived from an EMBL/GenBank/DDBJ whole genome shotgun (WGS) entry which is preliminary data.</text>
</comment>
<organism evidence="2 3">
    <name type="scientific">Acrocarpospora macrocephala</name>
    <dbReference type="NCBI Taxonomy" id="150177"/>
    <lineage>
        <taxon>Bacteria</taxon>
        <taxon>Bacillati</taxon>
        <taxon>Actinomycetota</taxon>
        <taxon>Actinomycetes</taxon>
        <taxon>Streptosporangiales</taxon>
        <taxon>Streptosporangiaceae</taxon>
        <taxon>Acrocarpospora</taxon>
    </lineage>
</organism>
<keyword evidence="3" id="KW-1185">Reference proteome</keyword>
<gene>
    <name evidence="2" type="ORF">Amac_087350</name>
</gene>
<dbReference type="Proteomes" id="UP000331127">
    <property type="component" value="Unassembled WGS sequence"/>
</dbReference>
<feature type="compositionally biased region" description="Low complexity" evidence="1">
    <location>
        <begin position="36"/>
        <end position="49"/>
    </location>
</feature>
<sequence length="109" mass="11046">MIAADPTFKPELRSTRRNPTQGAGHPKAGGRWGRRPVGPEAGGPEAVGPKAGGPEAGGPEAGGPEADGAGGRWSRRPMEPKADGAECERPKGRVGGGKTATLQEKVMVA</sequence>